<evidence type="ECO:0000313" key="2">
    <source>
        <dbReference type="Proteomes" id="UP000481872"/>
    </source>
</evidence>
<protein>
    <recommendedName>
        <fullName evidence="3">Twitching motility protein PilT</fullName>
    </recommendedName>
</protein>
<dbReference type="EMBL" id="JAAGPU010000002">
    <property type="protein sequence ID" value="NEU03752.1"/>
    <property type="molecule type" value="Genomic_DNA"/>
</dbReference>
<evidence type="ECO:0008006" key="3">
    <source>
        <dbReference type="Google" id="ProtNLM"/>
    </source>
</evidence>
<dbReference type="AlphaFoldDB" id="A0A6M0H299"/>
<comment type="caution">
    <text evidence="1">The sequence shown here is derived from an EMBL/GenBank/DDBJ whole genome shotgun (WGS) entry which is preliminary data.</text>
</comment>
<name>A0A6M0H299_9CLOT</name>
<keyword evidence="2" id="KW-1185">Reference proteome</keyword>
<reference evidence="1 2" key="1">
    <citation type="submission" date="2020-02" db="EMBL/GenBank/DDBJ databases">
        <title>Genome assembly of a novel Clostridium senegalense strain.</title>
        <authorList>
            <person name="Gupta T.B."/>
            <person name="Jauregui R."/>
            <person name="Maclean P."/>
            <person name="Nawarathana A."/>
            <person name="Brightwell G."/>
        </authorList>
    </citation>
    <scope>NUCLEOTIDE SEQUENCE [LARGE SCALE GENOMIC DNA]</scope>
    <source>
        <strain evidence="1 2">AGRFS4</strain>
    </source>
</reference>
<sequence>MINVFCNEKGSGKTKALVNLANEKACKAKGNIVYIDDDNKMLFQLDRNIRFVCAEDFKLKTAKEIEGFLCGIVSQDYDVEYVMVDGIMKKVDIEDMPKLFDKIKYLVDNHNIKFYINISGNSEELPKEIQKYVVEKQ</sequence>
<accession>A0A6M0H299</accession>
<evidence type="ECO:0000313" key="1">
    <source>
        <dbReference type="EMBL" id="NEU03752.1"/>
    </source>
</evidence>
<gene>
    <name evidence="1" type="ORF">G3M99_02545</name>
</gene>
<organism evidence="1 2">
    <name type="scientific">Clostridium senegalense</name>
    <dbReference type="NCBI Taxonomy" id="1465809"/>
    <lineage>
        <taxon>Bacteria</taxon>
        <taxon>Bacillati</taxon>
        <taxon>Bacillota</taxon>
        <taxon>Clostridia</taxon>
        <taxon>Eubacteriales</taxon>
        <taxon>Clostridiaceae</taxon>
        <taxon>Clostridium</taxon>
    </lineage>
</organism>
<proteinExistence type="predicted"/>
<dbReference type="Proteomes" id="UP000481872">
    <property type="component" value="Unassembled WGS sequence"/>
</dbReference>